<comment type="similarity">
    <text evidence="1">Belongs to the peptidase S1 family.</text>
</comment>
<dbReference type="PROSITE" id="PS00134">
    <property type="entry name" value="TRYPSIN_HIS"/>
    <property type="match status" value="1"/>
</dbReference>
<dbReference type="SUPFAM" id="SSF50494">
    <property type="entry name" value="Trypsin-like serine proteases"/>
    <property type="match status" value="1"/>
</dbReference>
<comment type="caution">
    <text evidence="6">The sequence shown here is derived from an EMBL/GenBank/DDBJ whole genome shotgun (WGS) entry which is preliminary data.</text>
</comment>
<dbReference type="InterPro" id="IPR001254">
    <property type="entry name" value="Trypsin_dom"/>
</dbReference>
<dbReference type="PRINTS" id="PR00722">
    <property type="entry name" value="CHYMOTRYPSIN"/>
</dbReference>
<dbReference type="EMBL" id="CAJHUC010002455">
    <property type="protein sequence ID" value="CAD7703848.1"/>
    <property type="molecule type" value="Genomic_DNA"/>
</dbReference>
<dbReference type="InterPro" id="IPR009003">
    <property type="entry name" value="Peptidase_S1_PA"/>
</dbReference>
<accession>A0A8S1JHD4</accession>
<keyword evidence="3" id="KW-0378">Hydrolase</keyword>
<dbReference type="PROSITE" id="PS00135">
    <property type="entry name" value="TRYPSIN_SER"/>
    <property type="match status" value="1"/>
</dbReference>
<proteinExistence type="inferred from homology"/>
<organism evidence="6 7">
    <name type="scientific">Ostreobium quekettii</name>
    <dbReference type="NCBI Taxonomy" id="121088"/>
    <lineage>
        <taxon>Eukaryota</taxon>
        <taxon>Viridiplantae</taxon>
        <taxon>Chlorophyta</taxon>
        <taxon>core chlorophytes</taxon>
        <taxon>Ulvophyceae</taxon>
        <taxon>TCBD clade</taxon>
        <taxon>Bryopsidales</taxon>
        <taxon>Ostreobineae</taxon>
        <taxon>Ostreobiaceae</taxon>
        <taxon>Ostreobium</taxon>
    </lineage>
</organism>
<dbReference type="Proteomes" id="UP000708148">
    <property type="component" value="Unassembled WGS sequence"/>
</dbReference>
<dbReference type="InterPro" id="IPR050430">
    <property type="entry name" value="Peptidase_S1"/>
</dbReference>
<keyword evidence="2" id="KW-1015">Disulfide bond</keyword>
<dbReference type="InterPro" id="IPR001314">
    <property type="entry name" value="Peptidase_S1A"/>
</dbReference>
<feature type="domain" description="Peptidase S1" evidence="5">
    <location>
        <begin position="60"/>
        <end position="292"/>
    </location>
</feature>
<evidence type="ECO:0000256" key="2">
    <source>
        <dbReference type="ARBA" id="ARBA00023157"/>
    </source>
</evidence>
<dbReference type="InterPro" id="IPR018114">
    <property type="entry name" value="TRYPSIN_HIS"/>
</dbReference>
<keyword evidence="4" id="KW-0732">Signal</keyword>
<evidence type="ECO:0000256" key="1">
    <source>
        <dbReference type="ARBA" id="ARBA00007664"/>
    </source>
</evidence>
<evidence type="ECO:0000259" key="5">
    <source>
        <dbReference type="PROSITE" id="PS50240"/>
    </source>
</evidence>
<name>A0A8S1JHD4_9CHLO</name>
<dbReference type="GO" id="GO:0006508">
    <property type="term" value="P:proteolysis"/>
    <property type="evidence" value="ECO:0007669"/>
    <property type="project" value="UniProtKB-KW"/>
</dbReference>
<reference evidence="6" key="1">
    <citation type="submission" date="2020-12" db="EMBL/GenBank/DDBJ databases">
        <authorList>
            <person name="Iha C."/>
        </authorList>
    </citation>
    <scope>NUCLEOTIDE SEQUENCE</scope>
</reference>
<keyword evidence="3" id="KW-0645">Protease</keyword>
<evidence type="ECO:0000256" key="3">
    <source>
        <dbReference type="RuleBase" id="RU363034"/>
    </source>
</evidence>
<dbReference type="Gene3D" id="2.40.10.10">
    <property type="entry name" value="Trypsin-like serine proteases"/>
    <property type="match status" value="1"/>
</dbReference>
<dbReference type="AlphaFoldDB" id="A0A8S1JHD4"/>
<dbReference type="InterPro" id="IPR033116">
    <property type="entry name" value="TRYPSIN_SER"/>
</dbReference>
<feature type="signal peptide" evidence="4">
    <location>
        <begin position="1"/>
        <end position="18"/>
    </location>
</feature>
<dbReference type="PANTHER" id="PTHR24276">
    <property type="entry name" value="POLYSERASE-RELATED"/>
    <property type="match status" value="1"/>
</dbReference>
<dbReference type="PANTHER" id="PTHR24276:SF98">
    <property type="entry name" value="FI18310P1-RELATED"/>
    <property type="match status" value="1"/>
</dbReference>
<sequence>MQAARLAVLTWAVFEAAASSLASREAAGDALAGGGARRLRQEGEFVCPVAEADAGVEAKIVGGVDSCPEEFPYFVSLRNFGTHFCGGVLIGPDLVLTAAHCVVNAAGTKRTPDVSVGLLDIDDRPGDRPTVEEFKTCRSIIHAKFDPTALQLGYDIALLELSGQSGATALARLDPDLELEEGFNVTAAGFGKISNNQVASRFQKTERLSVMTLEECGAIFGLDFPDTLLCAIDRVNGSDVCQGDSGGPLLTRDRETIVGVVTFGPRDCQAVEVPSAYTRVSAYMDWIEARGGDEAEFVVNDKCGEGDGGAGDAGVTVLQIVDAVKGGDIDGAAELIARAVEEEDNVDVVVDAMEVLVEEGLGTQAGDAIVLAIREKGASAVKLVPALNVVNG</sequence>
<dbReference type="CDD" id="cd00190">
    <property type="entry name" value="Tryp_SPc"/>
    <property type="match status" value="1"/>
</dbReference>
<dbReference type="InterPro" id="IPR043504">
    <property type="entry name" value="Peptidase_S1_PA_chymotrypsin"/>
</dbReference>
<dbReference type="GO" id="GO:0004252">
    <property type="term" value="F:serine-type endopeptidase activity"/>
    <property type="evidence" value="ECO:0007669"/>
    <property type="project" value="InterPro"/>
</dbReference>
<feature type="chain" id="PRO_5035762215" description="Peptidase S1 domain-containing protein" evidence="4">
    <location>
        <begin position="19"/>
        <end position="392"/>
    </location>
</feature>
<keyword evidence="3" id="KW-0720">Serine protease</keyword>
<dbReference type="Pfam" id="PF00089">
    <property type="entry name" value="Trypsin"/>
    <property type="match status" value="1"/>
</dbReference>
<evidence type="ECO:0000313" key="7">
    <source>
        <dbReference type="Proteomes" id="UP000708148"/>
    </source>
</evidence>
<keyword evidence="7" id="KW-1185">Reference proteome</keyword>
<evidence type="ECO:0000256" key="4">
    <source>
        <dbReference type="SAM" id="SignalP"/>
    </source>
</evidence>
<dbReference type="SMART" id="SM00020">
    <property type="entry name" value="Tryp_SPc"/>
    <property type="match status" value="1"/>
</dbReference>
<evidence type="ECO:0000313" key="6">
    <source>
        <dbReference type="EMBL" id="CAD7703848.1"/>
    </source>
</evidence>
<dbReference type="PROSITE" id="PS50240">
    <property type="entry name" value="TRYPSIN_DOM"/>
    <property type="match status" value="1"/>
</dbReference>
<gene>
    <name evidence="6" type="ORF">OSTQU699_LOCUS9205</name>
</gene>
<dbReference type="OrthoDB" id="551340at2759"/>
<protein>
    <recommendedName>
        <fullName evidence="5">Peptidase S1 domain-containing protein</fullName>
    </recommendedName>
</protein>